<feature type="domain" description="Tubulin/FtsZ GTPase" evidence="9">
    <location>
        <begin position="52"/>
        <end position="256"/>
    </location>
</feature>
<dbReference type="PRINTS" id="PR01161">
    <property type="entry name" value="TUBULIN"/>
</dbReference>
<keyword evidence="4 8" id="KW-0493">Microtubule</keyword>
<name>E4XA64_OIKDI</name>
<dbReference type="InterPro" id="IPR003008">
    <property type="entry name" value="Tubulin_FtsZ_GTPase"/>
</dbReference>
<dbReference type="Pfam" id="PF03953">
    <property type="entry name" value="Tubulin_C"/>
    <property type="match status" value="1"/>
</dbReference>
<keyword evidence="5 8" id="KW-0547">Nucleotide-binding</keyword>
<dbReference type="PRINTS" id="PR01519">
    <property type="entry name" value="EPSLNTUBULIN"/>
</dbReference>
<dbReference type="SUPFAM" id="SSF52490">
    <property type="entry name" value="Tubulin nucleotide-binding domain-like"/>
    <property type="match status" value="1"/>
</dbReference>
<proteinExistence type="inferred from homology"/>
<dbReference type="GO" id="GO:0005874">
    <property type="term" value="C:microtubule"/>
    <property type="evidence" value="ECO:0007669"/>
    <property type="project" value="UniProtKB-KW"/>
</dbReference>
<evidence type="ECO:0000256" key="4">
    <source>
        <dbReference type="ARBA" id="ARBA00022701"/>
    </source>
</evidence>
<dbReference type="Gene3D" id="3.40.50.1440">
    <property type="entry name" value="Tubulin/FtsZ, GTPase domain"/>
    <property type="match status" value="1"/>
</dbReference>
<reference evidence="10 11" key="1">
    <citation type="journal article" date="2010" name="Science">
        <title>Plasticity of animal genome architecture unmasked by rapid evolution of a pelagic tunicate.</title>
        <authorList>
            <person name="Denoeud F."/>
            <person name="Henriet S."/>
            <person name="Mungpakdee S."/>
            <person name="Aury J.M."/>
            <person name="Da Silva C."/>
            <person name="Brinkmann H."/>
            <person name="Mikhaleva J."/>
            <person name="Olsen L.C."/>
            <person name="Jubin C."/>
            <person name="Canestro C."/>
            <person name="Bouquet J.M."/>
            <person name="Danks G."/>
            <person name="Poulain J."/>
            <person name="Campsteijn C."/>
            <person name="Adamski M."/>
            <person name="Cross I."/>
            <person name="Yadetie F."/>
            <person name="Muffato M."/>
            <person name="Louis A."/>
            <person name="Butcher S."/>
            <person name="Tsagkogeorga G."/>
            <person name="Konrad A."/>
            <person name="Singh S."/>
            <person name="Jensen M.F."/>
            <person name="Cong E.H."/>
            <person name="Eikeseth-Otteraa H."/>
            <person name="Noel B."/>
            <person name="Anthouard V."/>
            <person name="Porcel B.M."/>
            <person name="Kachouri-Lafond R."/>
            <person name="Nishino A."/>
            <person name="Ugolini M."/>
            <person name="Chourrout P."/>
            <person name="Nishida H."/>
            <person name="Aasland R."/>
            <person name="Huzurbazar S."/>
            <person name="Westhof E."/>
            <person name="Delsuc F."/>
            <person name="Lehrach H."/>
            <person name="Reinhardt R."/>
            <person name="Weissenbach J."/>
            <person name="Roy S.W."/>
            <person name="Artiguenave F."/>
            <person name="Postlethwait J.H."/>
            <person name="Manak J.R."/>
            <person name="Thompson E.M."/>
            <person name="Jaillon O."/>
            <person name="Du Pasquier L."/>
            <person name="Boudinot P."/>
            <person name="Liberles D.A."/>
            <person name="Volff J.N."/>
            <person name="Philippe H."/>
            <person name="Lenhard B."/>
            <person name="Roest Crollius H."/>
            <person name="Wincker P."/>
            <person name="Chourrout D."/>
        </authorList>
    </citation>
    <scope>NUCLEOTIDE SEQUENCE [LARGE SCALE GENOMIC DNA]</scope>
</reference>
<dbReference type="InterPro" id="IPR004057">
    <property type="entry name" value="Epsilon_tubulin"/>
</dbReference>
<evidence type="ECO:0000256" key="1">
    <source>
        <dbReference type="ARBA" id="ARBA00004245"/>
    </source>
</evidence>
<evidence type="ECO:0000256" key="6">
    <source>
        <dbReference type="ARBA" id="ARBA00023134"/>
    </source>
</evidence>
<dbReference type="AlphaFoldDB" id="E4XA64"/>
<evidence type="ECO:0000259" key="9">
    <source>
        <dbReference type="SMART" id="SM00864"/>
    </source>
</evidence>
<evidence type="ECO:0000256" key="7">
    <source>
        <dbReference type="ARBA" id="ARBA00023212"/>
    </source>
</evidence>
<dbReference type="CDD" id="cd02190">
    <property type="entry name" value="epsilon_tubulin"/>
    <property type="match status" value="1"/>
</dbReference>
<dbReference type="InterPro" id="IPR018316">
    <property type="entry name" value="Tubulin/FtsZ_2-layer-sand-dom"/>
</dbReference>
<dbReference type="FunFam" id="1.10.287.600:FF:000007">
    <property type="entry name" value="tubulin epsilon chain"/>
    <property type="match status" value="1"/>
</dbReference>
<dbReference type="EMBL" id="FN653031">
    <property type="protein sequence ID" value="CBY08394.1"/>
    <property type="molecule type" value="Genomic_DNA"/>
</dbReference>
<dbReference type="InterPro" id="IPR036525">
    <property type="entry name" value="Tubulin/FtsZ_GTPase_sf"/>
</dbReference>
<evidence type="ECO:0000313" key="10">
    <source>
        <dbReference type="EMBL" id="CBY08394.1"/>
    </source>
</evidence>
<comment type="similarity">
    <text evidence="2 8">Belongs to the tubulin family.</text>
</comment>
<dbReference type="InterPro" id="IPR000217">
    <property type="entry name" value="Tubulin"/>
</dbReference>
<keyword evidence="11" id="KW-1185">Reference proteome</keyword>
<dbReference type="Gene3D" id="1.10.287.600">
    <property type="entry name" value="Helix hairpin bin"/>
    <property type="match status" value="1"/>
</dbReference>
<evidence type="ECO:0000256" key="2">
    <source>
        <dbReference type="ARBA" id="ARBA00009636"/>
    </source>
</evidence>
<dbReference type="PANTHER" id="PTHR11588">
    <property type="entry name" value="TUBULIN"/>
    <property type="match status" value="1"/>
</dbReference>
<dbReference type="InterPro" id="IPR023123">
    <property type="entry name" value="Tubulin_C"/>
</dbReference>
<dbReference type="GO" id="GO:0007017">
    <property type="term" value="P:microtubule-based process"/>
    <property type="evidence" value="ECO:0007669"/>
    <property type="project" value="InterPro"/>
</dbReference>
<gene>
    <name evidence="10" type="ORF">GSOID_T00004960001</name>
</gene>
<dbReference type="InterPro" id="IPR008280">
    <property type="entry name" value="Tub_FtsZ_C"/>
</dbReference>
<dbReference type="GO" id="GO:0005525">
    <property type="term" value="F:GTP binding"/>
    <property type="evidence" value="ECO:0007669"/>
    <property type="project" value="UniProtKB-UniRule"/>
</dbReference>
<accession>E4XA64</accession>
<sequence length="447" mass="49237">MTENVLVEVGQCGNQIGRRFWEMALAEHSAAKSDTVYDMALSSFFRNTDSSSGRELKVGSPISSLKARAVLIDMEESVVEASQRSSIGELFDPALSVTSQSGSGNNWAVGFYEYGSQYRPGIYEVLRHTAEKCDAMSSWFIIHSMGGGTGSGLGTNVLSVLADEFPDIERLVTPVYPSEDDDVITSPYNSMLAMRQLTDYANSVMPVDNSSLADITNRVKAASNNSNNDKKTSWGEMNSLVAQSILNVTSSCRFPGSLNVDLNEITMNLVPFPRMHYLTTCLSPLFLSKDLNLPICCYVDLVYSGTHALVGGDPRRSVLAASALIARGKIELSDMRRNISRLAKQLQFVNWNQDGWKVGLCSVAPSGQPFSLLGLHNSTSILPTFTALRSRFSKLYRRKAHLHHYNHVDGFDSNMFQEALHSIDDVIAQYQSVQKNDTIDIPRLSIA</sequence>
<dbReference type="Pfam" id="PF00091">
    <property type="entry name" value="Tubulin"/>
    <property type="match status" value="1"/>
</dbReference>
<dbReference type="FunCoup" id="E4XA64">
    <property type="interactions" value="16"/>
</dbReference>
<evidence type="ECO:0000256" key="3">
    <source>
        <dbReference type="ARBA" id="ARBA00022490"/>
    </source>
</evidence>
<comment type="subcellular location">
    <subcellularLocation>
        <location evidence="1">Cytoplasm</location>
        <location evidence="1">Cytoskeleton</location>
    </subcellularLocation>
</comment>
<keyword evidence="3" id="KW-0963">Cytoplasm</keyword>
<dbReference type="SUPFAM" id="SSF55307">
    <property type="entry name" value="Tubulin C-terminal domain-like"/>
    <property type="match status" value="1"/>
</dbReference>
<keyword evidence="6 8" id="KW-0342">GTP-binding</keyword>
<evidence type="ECO:0000256" key="8">
    <source>
        <dbReference type="RuleBase" id="RU000352"/>
    </source>
</evidence>
<keyword evidence="7" id="KW-0206">Cytoskeleton</keyword>
<evidence type="ECO:0000313" key="11">
    <source>
        <dbReference type="Proteomes" id="UP000001307"/>
    </source>
</evidence>
<evidence type="ECO:0000256" key="5">
    <source>
        <dbReference type="ARBA" id="ARBA00022741"/>
    </source>
</evidence>
<dbReference type="InParanoid" id="E4XA64"/>
<dbReference type="PROSITE" id="PS00227">
    <property type="entry name" value="TUBULIN"/>
    <property type="match status" value="1"/>
</dbReference>
<organism evidence="10 11">
    <name type="scientific">Oikopleura dioica</name>
    <name type="common">Tunicate</name>
    <dbReference type="NCBI Taxonomy" id="34765"/>
    <lineage>
        <taxon>Eukaryota</taxon>
        <taxon>Metazoa</taxon>
        <taxon>Chordata</taxon>
        <taxon>Tunicata</taxon>
        <taxon>Appendicularia</taxon>
        <taxon>Copelata</taxon>
        <taxon>Oikopleuridae</taxon>
        <taxon>Oikopleura</taxon>
    </lineage>
</organism>
<dbReference type="OrthoDB" id="1662883at2759"/>
<dbReference type="InterPro" id="IPR017975">
    <property type="entry name" value="Tubulin_CS"/>
</dbReference>
<dbReference type="Proteomes" id="UP000001307">
    <property type="component" value="Unassembled WGS sequence"/>
</dbReference>
<dbReference type="SMART" id="SM00864">
    <property type="entry name" value="Tubulin"/>
    <property type="match status" value="1"/>
</dbReference>
<protein>
    <recommendedName>
        <fullName evidence="9">Tubulin/FtsZ GTPase domain-containing protein</fullName>
    </recommendedName>
</protein>